<dbReference type="Gene3D" id="3.30.160.250">
    <property type="match status" value="1"/>
</dbReference>
<reference evidence="2 3" key="2">
    <citation type="submission" date="2019-02" db="EMBL/GenBank/DDBJ databases">
        <title>'Lichenibacterium ramalinii' gen. nov. sp. nov., 'Lichenibacterium minor' gen. nov. sp. nov.</title>
        <authorList>
            <person name="Pankratov T."/>
        </authorList>
    </citation>
    <scope>NUCLEOTIDE SEQUENCE [LARGE SCALE GENOMIC DNA]</scope>
    <source>
        <strain evidence="2 3">RmlP026</strain>
    </source>
</reference>
<evidence type="ECO:0000313" key="3">
    <source>
        <dbReference type="Proteomes" id="UP000290759"/>
    </source>
</evidence>
<dbReference type="InterPro" id="IPR035069">
    <property type="entry name" value="TTHA1013/TTHA0281-like"/>
</dbReference>
<dbReference type="InterPro" id="IPR031807">
    <property type="entry name" value="HicB-like"/>
</dbReference>
<accession>A0A4Q2UAV6</accession>
<feature type="domain" description="HicB-like antitoxin of toxin-antitoxin system" evidence="1">
    <location>
        <begin position="4"/>
        <end position="73"/>
    </location>
</feature>
<dbReference type="AlphaFoldDB" id="A0A4Q2UAV6"/>
<evidence type="ECO:0000313" key="2">
    <source>
        <dbReference type="EMBL" id="RYC32331.1"/>
    </source>
</evidence>
<sequence length="97" mass="10252">MKPYIGIVHHDAGSAYGVTFPDASGCFSASDTIDDVFVTAEEALGLWLETAAAEMSAIPQPRDLSVLRCDAHWVESFADAAFVIAVPSPARAFHVAA</sequence>
<dbReference type="OrthoDB" id="9807959at2"/>
<dbReference type="Proteomes" id="UP000290759">
    <property type="component" value="Unassembled WGS sequence"/>
</dbReference>
<dbReference type="EMBL" id="QYBB01000008">
    <property type="protein sequence ID" value="RYC32331.1"/>
    <property type="molecule type" value="Genomic_DNA"/>
</dbReference>
<organism evidence="2 3">
    <name type="scientific">Lichenibacterium minor</name>
    <dbReference type="NCBI Taxonomy" id="2316528"/>
    <lineage>
        <taxon>Bacteria</taxon>
        <taxon>Pseudomonadati</taxon>
        <taxon>Pseudomonadota</taxon>
        <taxon>Alphaproteobacteria</taxon>
        <taxon>Hyphomicrobiales</taxon>
        <taxon>Lichenihabitantaceae</taxon>
        <taxon>Lichenibacterium</taxon>
    </lineage>
</organism>
<gene>
    <name evidence="2" type="ORF">D3273_09205</name>
</gene>
<reference evidence="2 3" key="1">
    <citation type="submission" date="2018-12" db="EMBL/GenBank/DDBJ databases">
        <authorList>
            <person name="Grouzdev D.S."/>
            <person name="Krutkina M.S."/>
        </authorList>
    </citation>
    <scope>NUCLEOTIDE SEQUENCE [LARGE SCALE GENOMIC DNA]</scope>
    <source>
        <strain evidence="2 3">RmlP026</strain>
    </source>
</reference>
<dbReference type="SUPFAM" id="SSF143100">
    <property type="entry name" value="TTHA1013/TTHA0281-like"/>
    <property type="match status" value="1"/>
</dbReference>
<protein>
    <submittedName>
        <fullName evidence="2">HicB family protein</fullName>
    </submittedName>
</protein>
<comment type="caution">
    <text evidence="2">The sequence shown here is derived from an EMBL/GenBank/DDBJ whole genome shotgun (WGS) entry which is preliminary data.</text>
</comment>
<keyword evidence="3" id="KW-1185">Reference proteome</keyword>
<proteinExistence type="predicted"/>
<evidence type="ECO:0000259" key="1">
    <source>
        <dbReference type="Pfam" id="PF15919"/>
    </source>
</evidence>
<dbReference type="Pfam" id="PF15919">
    <property type="entry name" value="HicB_lk_antitox"/>
    <property type="match status" value="1"/>
</dbReference>
<name>A0A4Q2UAV6_9HYPH</name>